<keyword evidence="1" id="KW-0812">Transmembrane</keyword>
<evidence type="ECO:0000313" key="2">
    <source>
        <dbReference type="EMBL" id="SHN83829.1"/>
    </source>
</evidence>
<sequence>MLTTLATLIAPIVVLTILIIVVCEIKDAWERNRIK</sequence>
<keyword evidence="3" id="KW-1185">Reference proteome</keyword>
<dbReference type="AlphaFoldDB" id="A0A1M7ULH7"/>
<dbReference type="EMBL" id="LT670849">
    <property type="protein sequence ID" value="SHN83829.1"/>
    <property type="molecule type" value="Genomic_DNA"/>
</dbReference>
<protein>
    <submittedName>
        <fullName evidence="2">Uncharacterized protein</fullName>
    </submittedName>
</protein>
<accession>A0A1M7ULH7</accession>
<gene>
    <name evidence="2" type="ORF">SAMN05444170_5665</name>
</gene>
<keyword evidence="1" id="KW-0472">Membrane</keyword>
<evidence type="ECO:0000313" key="3">
    <source>
        <dbReference type="Proteomes" id="UP000184096"/>
    </source>
</evidence>
<feature type="transmembrane region" description="Helical" evidence="1">
    <location>
        <begin position="6"/>
        <end position="25"/>
    </location>
</feature>
<proteinExistence type="predicted"/>
<dbReference type="Proteomes" id="UP000184096">
    <property type="component" value="Chromosome I"/>
</dbReference>
<evidence type="ECO:0000256" key="1">
    <source>
        <dbReference type="SAM" id="Phobius"/>
    </source>
</evidence>
<name>A0A1M7ULH7_9BRAD</name>
<reference evidence="3" key="1">
    <citation type="submission" date="2016-11" db="EMBL/GenBank/DDBJ databases">
        <authorList>
            <person name="Varghese N."/>
            <person name="Submissions S."/>
        </authorList>
    </citation>
    <scope>NUCLEOTIDE SEQUENCE [LARGE SCALE GENOMIC DNA]</scope>
    <source>
        <strain evidence="3">GAS401</strain>
    </source>
</reference>
<organism evidence="2 3">
    <name type="scientific">Bradyrhizobium erythrophlei</name>
    <dbReference type="NCBI Taxonomy" id="1437360"/>
    <lineage>
        <taxon>Bacteria</taxon>
        <taxon>Pseudomonadati</taxon>
        <taxon>Pseudomonadota</taxon>
        <taxon>Alphaproteobacteria</taxon>
        <taxon>Hyphomicrobiales</taxon>
        <taxon>Nitrobacteraceae</taxon>
        <taxon>Bradyrhizobium</taxon>
    </lineage>
</organism>
<keyword evidence="1" id="KW-1133">Transmembrane helix</keyword>